<name>A0A2H3NX30_9BACT</name>
<comment type="caution">
    <text evidence="4">The sequence shown here is derived from an EMBL/GenBank/DDBJ whole genome shotgun (WGS) entry which is preliminary data.</text>
</comment>
<evidence type="ECO:0000256" key="1">
    <source>
        <dbReference type="ARBA" id="ARBA00022676"/>
    </source>
</evidence>
<keyword evidence="2" id="KW-0808">Transferase</keyword>
<proteinExistence type="predicted"/>
<dbReference type="CDD" id="cd04194">
    <property type="entry name" value="GT8_A4GalT_like"/>
    <property type="match status" value="1"/>
</dbReference>
<keyword evidence="5" id="KW-1185">Reference proteome</keyword>
<gene>
    <name evidence="4" type="ORF">CRI93_01835</name>
</gene>
<protein>
    <recommendedName>
        <fullName evidence="6">General stress protein A</fullName>
    </recommendedName>
</protein>
<accession>A0A2H3NX30</accession>
<dbReference type="GO" id="GO:0046872">
    <property type="term" value="F:metal ion binding"/>
    <property type="evidence" value="ECO:0007669"/>
    <property type="project" value="UniProtKB-KW"/>
</dbReference>
<dbReference type="SUPFAM" id="SSF53448">
    <property type="entry name" value="Nucleotide-diphospho-sugar transferases"/>
    <property type="match status" value="1"/>
</dbReference>
<dbReference type="PANTHER" id="PTHR13778">
    <property type="entry name" value="GLYCOSYLTRANSFERASE 8 DOMAIN-CONTAINING PROTEIN"/>
    <property type="match status" value="1"/>
</dbReference>
<evidence type="ECO:0008006" key="6">
    <source>
        <dbReference type="Google" id="ProtNLM"/>
    </source>
</evidence>
<dbReference type="InterPro" id="IPR050748">
    <property type="entry name" value="Glycosyltrans_8_dom-fam"/>
</dbReference>
<dbReference type="Proteomes" id="UP000221024">
    <property type="component" value="Unassembled WGS sequence"/>
</dbReference>
<reference evidence="4 5" key="1">
    <citation type="submission" date="2017-10" db="EMBL/GenBank/DDBJ databases">
        <title>Draft genome of Longimonas halophila.</title>
        <authorList>
            <person name="Goh K.M."/>
            <person name="Shamsir M.S."/>
            <person name="Lim S.W."/>
        </authorList>
    </citation>
    <scope>NUCLEOTIDE SEQUENCE [LARGE SCALE GENOMIC DNA]</scope>
    <source>
        <strain evidence="4 5">KCTC 42399</strain>
    </source>
</reference>
<dbReference type="Gene3D" id="3.90.550.10">
    <property type="entry name" value="Spore Coat Polysaccharide Biosynthesis Protein SpsA, Chain A"/>
    <property type="match status" value="1"/>
</dbReference>
<evidence type="ECO:0000256" key="3">
    <source>
        <dbReference type="ARBA" id="ARBA00022723"/>
    </source>
</evidence>
<organism evidence="4 5">
    <name type="scientific">Longimonas halophila</name>
    <dbReference type="NCBI Taxonomy" id="1469170"/>
    <lineage>
        <taxon>Bacteria</taxon>
        <taxon>Pseudomonadati</taxon>
        <taxon>Rhodothermota</taxon>
        <taxon>Rhodothermia</taxon>
        <taxon>Rhodothermales</taxon>
        <taxon>Salisaetaceae</taxon>
        <taxon>Longimonas</taxon>
    </lineage>
</organism>
<dbReference type="InterPro" id="IPR029044">
    <property type="entry name" value="Nucleotide-diphossugar_trans"/>
</dbReference>
<sequence>MTATSSSSSRRLTLVLSADDAYARPLAVTAYSALVHLHPDWSADVYIIDGGISTENRARIARMVEEAPAPAMLHWLTSDHERVRDLPVVNEWVSTSAYLRLYLPDLLPETCERVIYLDSDMLITSSLSALWTEPFEGAALCAVQDYFIPYVSSKWGLNYYETLGMDPRTPYFNTGLMVINLAHWREEGTGQAALHHVQRYRDQLNFHDQEGLNAVIAGNWKSLDPGWNVFVTPKDVKHLPPSTIRSALSARPRLLQDAQVLHFAGHAKPWTLHGTYHPMQYRWYRYLWKSAWHAPLERWRSVVVFALQHAWGWTSHHARTSTRPIRHWLRSHLPNTLRVAPQK</sequence>
<dbReference type="EMBL" id="PDEP01000001">
    <property type="protein sequence ID" value="PEN09494.1"/>
    <property type="molecule type" value="Genomic_DNA"/>
</dbReference>
<dbReference type="PANTHER" id="PTHR13778:SF47">
    <property type="entry name" value="LIPOPOLYSACCHARIDE 1,3-GALACTOSYLTRANSFERASE"/>
    <property type="match status" value="1"/>
</dbReference>
<dbReference type="GO" id="GO:0016757">
    <property type="term" value="F:glycosyltransferase activity"/>
    <property type="evidence" value="ECO:0007669"/>
    <property type="project" value="UniProtKB-KW"/>
</dbReference>
<evidence type="ECO:0000256" key="2">
    <source>
        <dbReference type="ARBA" id="ARBA00022679"/>
    </source>
</evidence>
<evidence type="ECO:0000313" key="4">
    <source>
        <dbReference type="EMBL" id="PEN09494.1"/>
    </source>
</evidence>
<dbReference type="InterPro" id="IPR002495">
    <property type="entry name" value="Glyco_trans_8"/>
</dbReference>
<keyword evidence="3" id="KW-0479">Metal-binding</keyword>
<dbReference type="RefSeq" id="WP_098060892.1">
    <property type="nucleotide sequence ID" value="NZ_PDEP01000001.1"/>
</dbReference>
<dbReference type="OrthoDB" id="695971at2"/>
<dbReference type="Pfam" id="PF01501">
    <property type="entry name" value="Glyco_transf_8"/>
    <property type="match status" value="1"/>
</dbReference>
<dbReference type="AlphaFoldDB" id="A0A2H3NX30"/>
<keyword evidence="1" id="KW-0328">Glycosyltransferase</keyword>
<evidence type="ECO:0000313" key="5">
    <source>
        <dbReference type="Proteomes" id="UP000221024"/>
    </source>
</evidence>